<feature type="transmembrane region" description="Helical" evidence="2">
    <location>
        <begin position="55"/>
        <end position="77"/>
    </location>
</feature>
<evidence type="ECO:0000313" key="4">
    <source>
        <dbReference type="Proteomes" id="UP000469125"/>
    </source>
</evidence>
<protein>
    <submittedName>
        <fullName evidence="3">Uncharacterized protein</fullName>
    </submittedName>
</protein>
<dbReference type="AlphaFoldDB" id="A0A6N8FAZ7"/>
<sequence length="473" mass="54712">MNERKQKDDKLFYLLMNKKKMKASKEARDKSLLVFQDGLNDRADLSKMGSKRRKFLQKVVGSSAAVVVAGIAGLLFLSTDKLEGDRDEGRNAEIIEQENIDSQQNEESTEEHSNEENLNLLHKVLNRPSFDLSDINAMKSKRIFNEMLAVYLPDGWTIEEEEGEQKHSIQMIGSQGERMNLVLFTEDYSQEVFDAQLQELSANLTKAEEISIPVELFVSSITMDHEIPFPYPNVFPFDIEGAKLSAFFDEDNNKFRELYISELFGYPMIYTSELPLDDVESWTLPLSFFTYMEIVDSPFTIHGSEGALHPEYKRPVEKSVALKVGAFGVQQIDVELYGNNELGMSSYLPSNTDIQRIDHEYFTEWRFTEPNVSENSFYSFGKLKDGFPLEKGKEIMFEALNIDLSYYQDLDGDEPYHFSYQSGMDGEFIDGHFQLFEISGEWYYLQKHADRNDYNGGVYMERLEMFIDSIEWY</sequence>
<keyword evidence="4" id="KW-1185">Reference proteome</keyword>
<evidence type="ECO:0000256" key="2">
    <source>
        <dbReference type="SAM" id="Phobius"/>
    </source>
</evidence>
<reference evidence="3 4" key="1">
    <citation type="submission" date="2019-11" db="EMBL/GenBank/DDBJ databases">
        <authorList>
            <person name="Li X."/>
        </authorList>
    </citation>
    <scope>NUCLEOTIDE SEQUENCE [LARGE SCALE GENOMIC DNA]</scope>
    <source>
        <strain evidence="3 4">L9</strain>
    </source>
</reference>
<dbReference type="RefSeq" id="WP_155665981.1">
    <property type="nucleotide sequence ID" value="NZ_WOCA01000001.1"/>
</dbReference>
<name>A0A6N8FAZ7_9BACI</name>
<keyword evidence="2" id="KW-1133">Transmembrane helix</keyword>
<evidence type="ECO:0000256" key="1">
    <source>
        <dbReference type="SAM" id="MobiDB-lite"/>
    </source>
</evidence>
<dbReference type="EMBL" id="WOCA01000001">
    <property type="protein sequence ID" value="MUK86822.1"/>
    <property type="molecule type" value="Genomic_DNA"/>
</dbReference>
<comment type="caution">
    <text evidence="3">The sequence shown here is derived from an EMBL/GenBank/DDBJ whole genome shotgun (WGS) entry which is preliminary data.</text>
</comment>
<dbReference type="Proteomes" id="UP000469125">
    <property type="component" value="Unassembled WGS sequence"/>
</dbReference>
<feature type="region of interest" description="Disordered" evidence="1">
    <location>
        <begin position="91"/>
        <end position="116"/>
    </location>
</feature>
<keyword evidence="2" id="KW-0472">Membrane</keyword>
<gene>
    <name evidence="3" type="ORF">GMD78_00190</name>
</gene>
<proteinExistence type="predicted"/>
<organism evidence="3 4">
    <name type="scientific">Ornithinibacillus caprae</name>
    <dbReference type="NCBI Taxonomy" id="2678566"/>
    <lineage>
        <taxon>Bacteria</taxon>
        <taxon>Bacillati</taxon>
        <taxon>Bacillota</taxon>
        <taxon>Bacilli</taxon>
        <taxon>Bacillales</taxon>
        <taxon>Bacillaceae</taxon>
        <taxon>Ornithinibacillus</taxon>
    </lineage>
</organism>
<keyword evidence="2" id="KW-0812">Transmembrane</keyword>
<evidence type="ECO:0000313" key="3">
    <source>
        <dbReference type="EMBL" id="MUK86822.1"/>
    </source>
</evidence>
<accession>A0A6N8FAZ7</accession>